<evidence type="ECO:0000313" key="2">
    <source>
        <dbReference type="Proteomes" id="UP001187192"/>
    </source>
</evidence>
<dbReference type="EMBL" id="BTGU01020490">
    <property type="protein sequence ID" value="GMN75709.1"/>
    <property type="molecule type" value="Genomic_DNA"/>
</dbReference>
<organism evidence="1 2">
    <name type="scientific">Ficus carica</name>
    <name type="common">Common fig</name>
    <dbReference type="NCBI Taxonomy" id="3494"/>
    <lineage>
        <taxon>Eukaryota</taxon>
        <taxon>Viridiplantae</taxon>
        <taxon>Streptophyta</taxon>
        <taxon>Embryophyta</taxon>
        <taxon>Tracheophyta</taxon>
        <taxon>Spermatophyta</taxon>
        <taxon>Magnoliopsida</taxon>
        <taxon>eudicotyledons</taxon>
        <taxon>Gunneridae</taxon>
        <taxon>Pentapetalae</taxon>
        <taxon>rosids</taxon>
        <taxon>fabids</taxon>
        <taxon>Rosales</taxon>
        <taxon>Moraceae</taxon>
        <taxon>Ficeae</taxon>
        <taxon>Ficus</taxon>
    </lineage>
</organism>
<proteinExistence type="predicted"/>
<name>A0AA88JI61_FICCA</name>
<keyword evidence="2" id="KW-1185">Reference proteome</keyword>
<dbReference type="Proteomes" id="UP001187192">
    <property type="component" value="Unassembled WGS sequence"/>
</dbReference>
<reference evidence="1" key="1">
    <citation type="submission" date="2023-07" db="EMBL/GenBank/DDBJ databases">
        <title>draft genome sequence of fig (Ficus carica).</title>
        <authorList>
            <person name="Takahashi T."/>
            <person name="Nishimura K."/>
        </authorList>
    </citation>
    <scope>NUCLEOTIDE SEQUENCE</scope>
</reference>
<accession>A0AA88JI61</accession>
<gene>
    <name evidence="1" type="ORF">TIFTF001_056343</name>
</gene>
<sequence length="41" mass="4713">MEFQKRMTSSLKRGLSLFIEKDGSVPVTADDSFRYCLMGHM</sequence>
<evidence type="ECO:0000313" key="1">
    <source>
        <dbReference type="EMBL" id="GMN75709.1"/>
    </source>
</evidence>
<protein>
    <submittedName>
        <fullName evidence="1">Uncharacterized protein</fullName>
    </submittedName>
</protein>
<dbReference type="AlphaFoldDB" id="A0AA88JI61"/>
<comment type="caution">
    <text evidence="1">The sequence shown here is derived from an EMBL/GenBank/DDBJ whole genome shotgun (WGS) entry which is preliminary data.</text>
</comment>